<sequence length="521" mass="59168">MNNIVLASGILPDSTADIQVRDKKTVGIIYHQLNYLTIGSTVLSVRNYVDEVYVIVNGGDPRIVSLATSAGANIVHKAETPYVRLIKTIATDSKADLLIALYGDGSHNPDKIPEFIDNINKGFDFVIGPKTYTYGHNVNETILYLNNKGPRTGNSGIIACSVKCFDRIKTDFVMDISSDISEQLAARFESAGLIINRLDSNGDENFDLFSLYKIAVVVPAYNEEILIGETLQDIPKYVYRIYVIDDGSKDYTWDVINSFKDSRIVPIKHEVNKGVGAAIITGYKRALQDNMDIVAIMAGDNQMDPKQLPRLLMPIIEREADYTKGNRLISKDFRQGMSKWRSFGNFILTMLTKIASGYWHIMDPQNGYTAISRQALESMDLDTVYTYYGYCNDLLVKLNTYGMRTVDVVMPSRYGRERSKIKYSRYIRKVSPMLFRGFLWRLKTKYILLDFNPLVLFYAASMITLPIGVFFCFWILIVKIMHGFVSQNYPLLAVFITLIGLQFLMFAMLFDMQADKHNRIN</sequence>
<reference evidence="4" key="3">
    <citation type="journal article" date="2011" name="PLoS ONE">
        <title>Genome sequence of a mesophilic hydrogenotrophic methanogen Methanocella paludicola, the first cultivated representative of the order Methanocellales.</title>
        <authorList>
            <person name="Sakai S."/>
            <person name="Takaki Y."/>
            <person name="Shimamura S."/>
            <person name="Sekine M."/>
            <person name="Tajima T."/>
            <person name="Kosugi H."/>
            <person name="Ichikawa N."/>
            <person name="Tasumi E."/>
            <person name="Hiraki A.T."/>
            <person name="Shimizu A."/>
            <person name="Kato Y."/>
            <person name="Nishiko R."/>
            <person name="Mori K."/>
            <person name="Fujita N."/>
            <person name="Imachi H."/>
            <person name="Takai K."/>
        </authorList>
    </citation>
    <scope>NUCLEOTIDE SEQUENCE [LARGE SCALE GENOMIC DNA]</scope>
    <source>
        <strain evidence="4">DSM 17711 / JCM 13418 / NBRC 101707 / SANAE</strain>
    </source>
</reference>
<dbReference type="InterPro" id="IPR029044">
    <property type="entry name" value="Nucleotide-diphossugar_trans"/>
</dbReference>
<name>D1YWZ4_METPS</name>
<dbReference type="CDD" id="cd04179">
    <property type="entry name" value="DPM_DPG-synthase_like"/>
    <property type="match status" value="1"/>
</dbReference>
<keyword evidence="1" id="KW-0812">Transmembrane</keyword>
<reference evidence="3 4" key="1">
    <citation type="journal article" date="2007" name="Appl. Environ. Microbiol.">
        <title>Isolation of key methanogens for global methane emission from rice paddy fields: a novel isolate affiliated with the clone cluster rice cluster I.</title>
        <authorList>
            <person name="Sakai S."/>
            <person name="Imachi H."/>
            <person name="Sekiguchi Y."/>
            <person name="Ohashi A."/>
            <person name="Harada H."/>
            <person name="Kamagata Y."/>
        </authorList>
    </citation>
    <scope>NUCLEOTIDE SEQUENCE [LARGE SCALE GENOMIC DNA]</scope>
    <source>
        <strain evidence="4">DSM 17711 / JCM 13418 / NBRC 101707 / SANAE</strain>
    </source>
</reference>
<dbReference type="PANTHER" id="PTHR48090:SF7">
    <property type="entry name" value="RFBJ PROTEIN"/>
    <property type="match status" value="1"/>
</dbReference>
<keyword evidence="1" id="KW-1133">Transmembrane helix</keyword>
<dbReference type="eggNOG" id="arCOG00896">
    <property type="taxonomic scope" value="Archaea"/>
</dbReference>
<dbReference type="PATRIC" id="fig|304371.9.peg.921"/>
<gene>
    <name evidence="3" type="ordered locus">MCP_0894</name>
</gene>
<evidence type="ECO:0000313" key="3">
    <source>
        <dbReference type="EMBL" id="BAI60966.1"/>
    </source>
</evidence>
<dbReference type="CAZy" id="GT2">
    <property type="family name" value="Glycosyltransferase Family 2"/>
</dbReference>
<evidence type="ECO:0000256" key="1">
    <source>
        <dbReference type="SAM" id="Phobius"/>
    </source>
</evidence>
<feature type="domain" description="Glycosyltransferase 2-like" evidence="2">
    <location>
        <begin position="216"/>
        <end position="377"/>
    </location>
</feature>
<dbReference type="InParanoid" id="D1YWZ4"/>
<dbReference type="PANTHER" id="PTHR48090">
    <property type="entry name" value="UNDECAPRENYL-PHOSPHATE 4-DEOXY-4-FORMAMIDO-L-ARABINOSE TRANSFERASE-RELATED"/>
    <property type="match status" value="1"/>
</dbReference>
<dbReference type="EMBL" id="AP011532">
    <property type="protein sequence ID" value="BAI60966.1"/>
    <property type="molecule type" value="Genomic_DNA"/>
</dbReference>
<dbReference type="SUPFAM" id="SSF53448">
    <property type="entry name" value="Nucleotide-diphospho-sugar transferases"/>
    <property type="match status" value="2"/>
</dbReference>
<dbReference type="KEGG" id="mpd:MCP_0894"/>
<dbReference type="OrthoDB" id="11098at2157"/>
<dbReference type="AlphaFoldDB" id="D1YWZ4"/>
<evidence type="ECO:0000259" key="2">
    <source>
        <dbReference type="Pfam" id="PF00535"/>
    </source>
</evidence>
<keyword evidence="4" id="KW-1185">Reference proteome</keyword>
<dbReference type="STRING" id="304371.MCP_0894"/>
<dbReference type="FunFam" id="3.90.550.10:FF:000123">
    <property type="entry name" value="Cell wall biosynthesis glycosyltransferase"/>
    <property type="match status" value="1"/>
</dbReference>
<reference evidence="3 4" key="2">
    <citation type="journal article" date="2008" name="Int. J. Syst. Evol. Microbiol.">
        <title>Methanocella paludicola gen. nov., sp. nov., a methane-producing archaeon, the first isolate of the lineage 'Rice Cluster I', and proposal of the new archaeal order Methanocellales ord. nov.</title>
        <authorList>
            <person name="Sakai S."/>
            <person name="Imachi H."/>
            <person name="Hanada S."/>
            <person name="Ohashi A."/>
            <person name="Harada H."/>
            <person name="Kamagata Y."/>
        </authorList>
    </citation>
    <scope>NUCLEOTIDE SEQUENCE [LARGE SCALE GENOMIC DNA]</scope>
    <source>
        <strain evidence="4">DSM 17711 / JCM 13418 / NBRC 101707 / SANAE</strain>
    </source>
</reference>
<dbReference type="RefSeq" id="WP_012899645.1">
    <property type="nucleotide sequence ID" value="NC_013665.1"/>
</dbReference>
<protein>
    <submittedName>
        <fullName evidence="3">Glycosyltransferase</fullName>
    </submittedName>
</protein>
<feature type="transmembrane region" description="Helical" evidence="1">
    <location>
        <begin position="489"/>
        <end position="510"/>
    </location>
</feature>
<dbReference type="Proteomes" id="UP000001882">
    <property type="component" value="Chromosome"/>
</dbReference>
<dbReference type="InterPro" id="IPR001173">
    <property type="entry name" value="Glyco_trans_2-like"/>
</dbReference>
<dbReference type="Pfam" id="PF00535">
    <property type="entry name" value="Glycos_transf_2"/>
    <property type="match status" value="1"/>
</dbReference>
<accession>D1YWZ4</accession>
<evidence type="ECO:0000313" key="4">
    <source>
        <dbReference type="Proteomes" id="UP000001882"/>
    </source>
</evidence>
<dbReference type="Gene3D" id="3.90.550.10">
    <property type="entry name" value="Spore Coat Polysaccharide Biosynthesis Protein SpsA, Chain A"/>
    <property type="match status" value="2"/>
</dbReference>
<proteinExistence type="predicted"/>
<keyword evidence="1" id="KW-0472">Membrane</keyword>
<feature type="transmembrane region" description="Helical" evidence="1">
    <location>
        <begin position="454"/>
        <end position="477"/>
    </location>
</feature>
<dbReference type="GO" id="GO:0016740">
    <property type="term" value="F:transferase activity"/>
    <property type="evidence" value="ECO:0007669"/>
    <property type="project" value="UniProtKB-KW"/>
</dbReference>
<organism evidence="3 4">
    <name type="scientific">Methanocella paludicola (strain DSM 17711 / JCM 13418 / NBRC 101707 / SANAE)</name>
    <dbReference type="NCBI Taxonomy" id="304371"/>
    <lineage>
        <taxon>Archaea</taxon>
        <taxon>Methanobacteriati</taxon>
        <taxon>Methanobacteriota</taxon>
        <taxon>Stenosarchaea group</taxon>
        <taxon>Methanomicrobia</taxon>
        <taxon>Methanocellales</taxon>
        <taxon>Methanocellaceae</taxon>
        <taxon>Methanocella</taxon>
    </lineage>
</organism>
<dbReference type="GeneID" id="8680925"/>
<dbReference type="InterPro" id="IPR050256">
    <property type="entry name" value="Glycosyltransferase_2"/>
</dbReference>